<evidence type="ECO:0000256" key="1">
    <source>
        <dbReference type="ARBA" id="ARBA00004305"/>
    </source>
</evidence>
<proteinExistence type="predicted"/>
<evidence type="ECO:0000259" key="4">
    <source>
        <dbReference type="Pfam" id="PF05347"/>
    </source>
</evidence>
<comment type="caution">
    <text evidence="5">The sequence shown here is derived from an EMBL/GenBank/DDBJ whole genome shotgun (WGS) entry which is preliminary data.</text>
</comment>
<evidence type="ECO:0000313" key="6">
    <source>
        <dbReference type="Proteomes" id="UP000886520"/>
    </source>
</evidence>
<dbReference type="OrthoDB" id="529194at2759"/>
<dbReference type="InterPro" id="IPR045298">
    <property type="entry name" value="Complex1_LYR_LYRM7"/>
</dbReference>
<dbReference type="Pfam" id="PF05347">
    <property type="entry name" value="Complex1_LYR"/>
    <property type="match status" value="1"/>
</dbReference>
<keyword evidence="6" id="KW-1185">Reference proteome</keyword>
<dbReference type="GO" id="GO:0044183">
    <property type="term" value="F:protein folding chaperone"/>
    <property type="evidence" value="ECO:0007669"/>
    <property type="project" value="TreeGrafter"/>
</dbReference>
<comment type="subcellular location">
    <subcellularLocation>
        <location evidence="1">Mitochondrion matrix</location>
    </subcellularLocation>
</comment>
<accession>A0A9D4V1J5</accession>
<feature type="domain" description="Complex 1 LYR protein" evidence="4">
    <location>
        <begin position="5"/>
        <end position="62"/>
    </location>
</feature>
<dbReference type="CDD" id="cd20267">
    <property type="entry name" value="Complex1_LYR_LYRM7"/>
    <property type="match status" value="1"/>
</dbReference>
<keyword evidence="3" id="KW-0143">Chaperone</keyword>
<evidence type="ECO:0000256" key="2">
    <source>
        <dbReference type="ARBA" id="ARBA00023128"/>
    </source>
</evidence>
<organism evidence="5 6">
    <name type="scientific">Adiantum capillus-veneris</name>
    <name type="common">Maidenhair fern</name>
    <dbReference type="NCBI Taxonomy" id="13818"/>
    <lineage>
        <taxon>Eukaryota</taxon>
        <taxon>Viridiplantae</taxon>
        <taxon>Streptophyta</taxon>
        <taxon>Embryophyta</taxon>
        <taxon>Tracheophyta</taxon>
        <taxon>Polypodiopsida</taxon>
        <taxon>Polypodiidae</taxon>
        <taxon>Polypodiales</taxon>
        <taxon>Pteridineae</taxon>
        <taxon>Pteridaceae</taxon>
        <taxon>Vittarioideae</taxon>
        <taxon>Adiantum</taxon>
    </lineage>
</organism>
<gene>
    <name evidence="5" type="ORF">GOP47_0007808</name>
</gene>
<dbReference type="GO" id="GO:0005759">
    <property type="term" value="C:mitochondrial matrix"/>
    <property type="evidence" value="ECO:0007669"/>
    <property type="project" value="UniProtKB-SubCell"/>
</dbReference>
<protein>
    <recommendedName>
        <fullName evidence="4">Complex 1 LYR protein domain-containing protein</fullName>
    </recommendedName>
</protein>
<dbReference type="PANTHER" id="PTHR46749:SF1">
    <property type="entry name" value="COMPLEX III ASSEMBLY FACTOR LYRM7"/>
    <property type="match status" value="1"/>
</dbReference>
<evidence type="ECO:0000313" key="5">
    <source>
        <dbReference type="EMBL" id="KAI5077984.1"/>
    </source>
</evidence>
<dbReference type="InterPro" id="IPR008011">
    <property type="entry name" value="Complex1_LYR_dom"/>
</dbReference>
<dbReference type="EMBL" id="JABFUD020000007">
    <property type="protein sequence ID" value="KAI5077984.1"/>
    <property type="molecule type" value="Genomic_DNA"/>
</dbReference>
<dbReference type="InterPro" id="IPR050435">
    <property type="entry name" value="MZM1/LYRM7"/>
</dbReference>
<dbReference type="PANTHER" id="PTHR46749">
    <property type="entry name" value="COMPLEX III ASSEMBLY FACTOR LYRM7"/>
    <property type="match status" value="1"/>
</dbReference>
<dbReference type="GO" id="GO:0034551">
    <property type="term" value="P:mitochondrial respiratory chain complex III assembly"/>
    <property type="evidence" value="ECO:0007669"/>
    <property type="project" value="InterPro"/>
</dbReference>
<reference evidence="5" key="1">
    <citation type="submission" date="2021-01" db="EMBL/GenBank/DDBJ databases">
        <title>Adiantum capillus-veneris genome.</title>
        <authorList>
            <person name="Fang Y."/>
            <person name="Liao Q."/>
        </authorList>
    </citation>
    <scope>NUCLEOTIDE SEQUENCE</scope>
    <source>
        <strain evidence="5">H3</strain>
        <tissue evidence="5">Leaf</tissue>
    </source>
</reference>
<evidence type="ECO:0000256" key="3">
    <source>
        <dbReference type="ARBA" id="ARBA00023186"/>
    </source>
</evidence>
<name>A0A9D4V1J5_ADICA</name>
<dbReference type="AlphaFoldDB" id="A0A9D4V1J5"/>
<keyword evidence="2" id="KW-0496">Mitochondrion</keyword>
<sequence length="104" mass="11731">MTGRDAVALFRGLLRARRKCFAGDLLMLKESRSQIRASFDQNRQVSDPSRLDQLFLEGQEAIHVFTNLIVQGKLNERGNYEIKPRMEHAGSTLEVPSPEATKCA</sequence>
<dbReference type="Proteomes" id="UP000886520">
    <property type="component" value="Chromosome 7"/>
</dbReference>